<proteinExistence type="predicted"/>
<keyword evidence="3" id="KW-1185">Reference proteome</keyword>
<reference evidence="2 3" key="1">
    <citation type="journal article" date="2017" name="Mol. Ecol.">
        <title>Comparative and population genomic landscape of Phellinus noxius: A hypervariable fungus causing root rot in trees.</title>
        <authorList>
            <person name="Chung C.L."/>
            <person name="Lee T.J."/>
            <person name="Akiba M."/>
            <person name="Lee H.H."/>
            <person name="Kuo T.H."/>
            <person name="Liu D."/>
            <person name="Ke H.M."/>
            <person name="Yokoi T."/>
            <person name="Roa M.B."/>
            <person name="Lu M.J."/>
            <person name="Chang Y.Y."/>
            <person name="Ann P.J."/>
            <person name="Tsai J.N."/>
            <person name="Chen C.Y."/>
            <person name="Tzean S.S."/>
            <person name="Ota Y."/>
            <person name="Hattori T."/>
            <person name="Sahashi N."/>
            <person name="Liou R.F."/>
            <person name="Kikuchi T."/>
            <person name="Tsai I.J."/>
        </authorList>
    </citation>
    <scope>NUCLEOTIDE SEQUENCE [LARGE SCALE GENOMIC DNA]</scope>
    <source>
        <strain evidence="2 3">FFPRI411160</strain>
    </source>
</reference>
<protein>
    <submittedName>
        <fullName evidence="2">Uncharacterized protein</fullName>
    </submittedName>
</protein>
<evidence type="ECO:0000256" key="1">
    <source>
        <dbReference type="SAM" id="SignalP"/>
    </source>
</evidence>
<dbReference type="InParanoid" id="A0A286UUC6"/>
<feature type="signal peptide" evidence="1">
    <location>
        <begin position="1"/>
        <end position="19"/>
    </location>
</feature>
<gene>
    <name evidence="2" type="ORF">PNOK_0013200</name>
</gene>
<sequence length="82" mass="9103">MQFFQSTLLVFALIILTSAAPIQPRNGLLPVLSIGDHLKRDAEPLSDTFKRDAEPLSDTFKRDAEPLADTFKRGAEPLSDTF</sequence>
<dbReference type="OrthoDB" id="3262613at2759"/>
<dbReference type="EMBL" id="NBII01000001">
    <property type="protein sequence ID" value="PAV23065.1"/>
    <property type="molecule type" value="Genomic_DNA"/>
</dbReference>
<organism evidence="2 3">
    <name type="scientific">Pyrrhoderma noxium</name>
    <dbReference type="NCBI Taxonomy" id="2282107"/>
    <lineage>
        <taxon>Eukaryota</taxon>
        <taxon>Fungi</taxon>
        <taxon>Dikarya</taxon>
        <taxon>Basidiomycota</taxon>
        <taxon>Agaricomycotina</taxon>
        <taxon>Agaricomycetes</taxon>
        <taxon>Hymenochaetales</taxon>
        <taxon>Hymenochaetaceae</taxon>
        <taxon>Pyrrhoderma</taxon>
    </lineage>
</organism>
<name>A0A286UUC6_9AGAM</name>
<keyword evidence="1" id="KW-0732">Signal</keyword>
<comment type="caution">
    <text evidence="2">The sequence shown here is derived from an EMBL/GenBank/DDBJ whole genome shotgun (WGS) entry which is preliminary data.</text>
</comment>
<evidence type="ECO:0000313" key="3">
    <source>
        <dbReference type="Proteomes" id="UP000217199"/>
    </source>
</evidence>
<accession>A0A286UUC6</accession>
<evidence type="ECO:0000313" key="2">
    <source>
        <dbReference type="EMBL" id="PAV23065.1"/>
    </source>
</evidence>
<dbReference type="AlphaFoldDB" id="A0A286UUC6"/>
<feature type="chain" id="PRO_5013628744" evidence="1">
    <location>
        <begin position="20"/>
        <end position="82"/>
    </location>
</feature>
<dbReference type="Proteomes" id="UP000217199">
    <property type="component" value="Unassembled WGS sequence"/>
</dbReference>